<dbReference type="Proteomes" id="UP000199642">
    <property type="component" value="Unassembled WGS sequence"/>
</dbReference>
<evidence type="ECO:0000256" key="3">
    <source>
        <dbReference type="ARBA" id="ARBA00022695"/>
    </source>
</evidence>
<dbReference type="Gene3D" id="3.30.460.10">
    <property type="entry name" value="Beta Polymerase, domain 2"/>
    <property type="match status" value="1"/>
</dbReference>
<evidence type="ECO:0000313" key="9">
    <source>
        <dbReference type="EMBL" id="SFG63724.1"/>
    </source>
</evidence>
<keyword evidence="2" id="KW-0808">Transferase</keyword>
<dbReference type="PANTHER" id="PTHR33571:SF12">
    <property type="entry name" value="BSL3053 PROTEIN"/>
    <property type="match status" value="1"/>
</dbReference>
<dbReference type="GO" id="GO:0046872">
    <property type="term" value="F:metal ion binding"/>
    <property type="evidence" value="ECO:0007669"/>
    <property type="project" value="UniProtKB-KW"/>
</dbReference>
<reference evidence="10" key="1">
    <citation type="submission" date="2016-10" db="EMBL/GenBank/DDBJ databases">
        <authorList>
            <person name="Varghese N."/>
            <person name="Submissions S."/>
        </authorList>
    </citation>
    <scope>NUCLEOTIDE SEQUENCE [LARGE SCALE GENOMIC DNA]</scope>
    <source>
        <strain evidence="10">DSM 19315</strain>
    </source>
</reference>
<dbReference type="GO" id="GO:0016779">
    <property type="term" value="F:nucleotidyltransferase activity"/>
    <property type="evidence" value="ECO:0007669"/>
    <property type="project" value="UniProtKB-KW"/>
</dbReference>
<keyword evidence="3" id="KW-0548">Nucleotidyltransferase</keyword>
<evidence type="ECO:0000256" key="4">
    <source>
        <dbReference type="ARBA" id="ARBA00022723"/>
    </source>
</evidence>
<dbReference type="InterPro" id="IPR043519">
    <property type="entry name" value="NT_sf"/>
</dbReference>
<sequence>MSNITLFDQVSDSTDRVYKVPKGIELIVKNKQQILDLCLKYQVEELFVFGSSLDQSFSSKSDLDFLVNFKNIPFDQYTDNYFKLHEDLENLFVRKIDLITINSLDNKFFKEKVLQTRRLLYAA</sequence>
<keyword evidence="7" id="KW-0460">Magnesium</keyword>
<evidence type="ECO:0000256" key="6">
    <source>
        <dbReference type="ARBA" id="ARBA00022840"/>
    </source>
</evidence>
<comment type="cofactor">
    <cofactor evidence="1">
        <name>Mg(2+)</name>
        <dbReference type="ChEBI" id="CHEBI:18420"/>
    </cofactor>
</comment>
<keyword evidence="4" id="KW-0479">Metal-binding</keyword>
<gene>
    <name evidence="9" type="ORF">SAMN04487988_1062</name>
</gene>
<dbReference type="InterPro" id="IPR041633">
    <property type="entry name" value="Polbeta"/>
</dbReference>
<accession>A0A1I2TFM0</accession>
<evidence type="ECO:0000256" key="2">
    <source>
        <dbReference type="ARBA" id="ARBA00022679"/>
    </source>
</evidence>
<proteinExistence type="predicted"/>
<name>A0A1I2TFM0_9BACT</name>
<protein>
    <recommendedName>
        <fullName evidence="8">Polymerase beta nucleotidyltransferase domain-containing protein</fullName>
    </recommendedName>
</protein>
<evidence type="ECO:0000313" key="10">
    <source>
        <dbReference type="Proteomes" id="UP000199642"/>
    </source>
</evidence>
<dbReference type="EMBL" id="FOPC01000006">
    <property type="protein sequence ID" value="SFG63724.1"/>
    <property type="molecule type" value="Genomic_DNA"/>
</dbReference>
<dbReference type="InterPro" id="IPR052038">
    <property type="entry name" value="Type-VII_TA_antitoxin"/>
</dbReference>
<dbReference type="RefSeq" id="WP_218144140.1">
    <property type="nucleotide sequence ID" value="NZ_FOPC01000006.1"/>
</dbReference>
<keyword evidence="5" id="KW-0547">Nucleotide-binding</keyword>
<evidence type="ECO:0000256" key="5">
    <source>
        <dbReference type="ARBA" id="ARBA00022741"/>
    </source>
</evidence>
<dbReference type="AlphaFoldDB" id="A0A1I2TFM0"/>
<feature type="domain" description="Polymerase beta nucleotidyltransferase" evidence="8">
    <location>
        <begin position="32"/>
        <end position="121"/>
    </location>
</feature>
<organism evidence="9 10">
    <name type="scientific">Algoriphagus hitonicola</name>
    <dbReference type="NCBI Taxonomy" id="435880"/>
    <lineage>
        <taxon>Bacteria</taxon>
        <taxon>Pseudomonadati</taxon>
        <taxon>Bacteroidota</taxon>
        <taxon>Cytophagia</taxon>
        <taxon>Cytophagales</taxon>
        <taxon>Cyclobacteriaceae</taxon>
        <taxon>Algoriphagus</taxon>
    </lineage>
</organism>
<keyword evidence="6" id="KW-0067">ATP-binding</keyword>
<dbReference type="PANTHER" id="PTHR33571">
    <property type="entry name" value="SSL8005 PROTEIN"/>
    <property type="match status" value="1"/>
</dbReference>
<evidence type="ECO:0000256" key="1">
    <source>
        <dbReference type="ARBA" id="ARBA00001946"/>
    </source>
</evidence>
<evidence type="ECO:0000259" key="8">
    <source>
        <dbReference type="Pfam" id="PF18765"/>
    </source>
</evidence>
<evidence type="ECO:0000256" key="7">
    <source>
        <dbReference type="ARBA" id="ARBA00022842"/>
    </source>
</evidence>
<dbReference type="Pfam" id="PF18765">
    <property type="entry name" value="Polbeta"/>
    <property type="match status" value="1"/>
</dbReference>
<dbReference type="SUPFAM" id="SSF81301">
    <property type="entry name" value="Nucleotidyltransferase"/>
    <property type="match status" value="1"/>
</dbReference>
<dbReference type="GO" id="GO:0005524">
    <property type="term" value="F:ATP binding"/>
    <property type="evidence" value="ECO:0007669"/>
    <property type="project" value="UniProtKB-KW"/>
</dbReference>
<dbReference type="STRING" id="435880.SAMN04487988_1062"/>
<keyword evidence="10" id="KW-1185">Reference proteome</keyword>